<dbReference type="Pfam" id="PF03401">
    <property type="entry name" value="TctC"/>
    <property type="match status" value="1"/>
</dbReference>
<accession>A0A917QDV8</accession>
<dbReference type="Gene3D" id="3.40.190.150">
    <property type="entry name" value="Bordetella uptake gene, domain 1"/>
    <property type="match status" value="1"/>
</dbReference>
<dbReference type="Gene3D" id="3.40.190.10">
    <property type="entry name" value="Periplasmic binding protein-like II"/>
    <property type="match status" value="1"/>
</dbReference>
<gene>
    <name evidence="3" type="ORF">GCM10011322_36360</name>
</gene>
<dbReference type="AlphaFoldDB" id="A0A917QDV8"/>
<feature type="chain" id="PRO_5037271953" description="Tricarboxylic transport membrane protein" evidence="2">
    <location>
        <begin position="23"/>
        <end position="323"/>
    </location>
</feature>
<comment type="caution">
    <text evidence="3">The sequence shown here is derived from an EMBL/GenBank/DDBJ whole genome shotgun (WGS) entry which is preliminary data.</text>
</comment>
<dbReference type="InterPro" id="IPR005064">
    <property type="entry name" value="BUG"/>
</dbReference>
<dbReference type="RefSeq" id="WP_188914670.1">
    <property type="nucleotide sequence ID" value="NZ_BMMF01000011.1"/>
</dbReference>
<reference evidence="3 4" key="1">
    <citation type="journal article" date="2014" name="Int. J. Syst. Evol. Microbiol.">
        <title>Complete genome sequence of Corynebacterium casei LMG S-19264T (=DSM 44701T), isolated from a smear-ripened cheese.</title>
        <authorList>
            <consortium name="US DOE Joint Genome Institute (JGI-PGF)"/>
            <person name="Walter F."/>
            <person name="Albersmeier A."/>
            <person name="Kalinowski J."/>
            <person name="Ruckert C."/>
        </authorList>
    </citation>
    <scope>NUCLEOTIDE SEQUENCE [LARGE SCALE GENOMIC DNA]</scope>
    <source>
        <strain evidence="3 4">CGMCC 1.9161</strain>
    </source>
</reference>
<dbReference type="PANTHER" id="PTHR42928">
    <property type="entry name" value="TRICARBOXYLATE-BINDING PROTEIN"/>
    <property type="match status" value="1"/>
</dbReference>
<dbReference type="PIRSF" id="PIRSF017082">
    <property type="entry name" value="YflP"/>
    <property type="match status" value="1"/>
</dbReference>
<keyword evidence="4" id="KW-1185">Reference proteome</keyword>
<dbReference type="InterPro" id="IPR042100">
    <property type="entry name" value="Bug_dom1"/>
</dbReference>
<keyword evidence="2" id="KW-0732">Signal</keyword>
<sequence length="323" mass="34505">MKSLKTALAALVLAGFALPAAAFEPERAECIAPANPGGGFDLTCRVAQRALEPALPSPMEVTFMPGGIGAVAYAHMNSNRIDDPNVIVALSSGSALNIAQGKFGADFDENDARWLASAGADFGAVIVREDSPYQTLGELMEAAKADPTGIVLGAGGSIGSQDWMKAALLMRTIGVDPRNLRYVAYEGGGASKAALLGGQIDVYTGDVSEMAGELGAGTMRILAVLSEERLPEPFAGFPTAREEGYDVVWTIFRGYYMGQEVSDEAYDWWVARFEELYGDPRFAEIRAEQGLFQFDMAGAEFDAYVKEQVASFRDLAREAGLIQ</sequence>
<evidence type="ECO:0000313" key="3">
    <source>
        <dbReference type="EMBL" id="GGK45994.1"/>
    </source>
</evidence>
<evidence type="ECO:0000256" key="1">
    <source>
        <dbReference type="ARBA" id="ARBA00006987"/>
    </source>
</evidence>
<dbReference type="PANTHER" id="PTHR42928:SF3">
    <property type="entry name" value="UPF0065 PROTEIN YFLP"/>
    <property type="match status" value="1"/>
</dbReference>
<name>A0A917QDV8_9HYPH</name>
<dbReference type="SUPFAM" id="SSF53850">
    <property type="entry name" value="Periplasmic binding protein-like II"/>
    <property type="match status" value="1"/>
</dbReference>
<dbReference type="EMBL" id="BMMF01000011">
    <property type="protein sequence ID" value="GGK45994.1"/>
    <property type="molecule type" value="Genomic_DNA"/>
</dbReference>
<feature type="signal peptide" evidence="2">
    <location>
        <begin position="1"/>
        <end position="22"/>
    </location>
</feature>
<protein>
    <recommendedName>
        <fullName evidence="5">Tricarboxylic transport membrane protein</fullName>
    </recommendedName>
</protein>
<dbReference type="CDD" id="cd07012">
    <property type="entry name" value="PBP2_Bug_TTT"/>
    <property type="match status" value="1"/>
</dbReference>
<organism evidence="3 4">
    <name type="scientific">Salinarimonas ramus</name>
    <dbReference type="NCBI Taxonomy" id="690164"/>
    <lineage>
        <taxon>Bacteria</taxon>
        <taxon>Pseudomonadati</taxon>
        <taxon>Pseudomonadota</taxon>
        <taxon>Alphaproteobacteria</taxon>
        <taxon>Hyphomicrobiales</taxon>
        <taxon>Salinarimonadaceae</taxon>
        <taxon>Salinarimonas</taxon>
    </lineage>
</organism>
<proteinExistence type="inferred from homology"/>
<evidence type="ECO:0008006" key="5">
    <source>
        <dbReference type="Google" id="ProtNLM"/>
    </source>
</evidence>
<evidence type="ECO:0000256" key="2">
    <source>
        <dbReference type="SAM" id="SignalP"/>
    </source>
</evidence>
<evidence type="ECO:0000313" key="4">
    <source>
        <dbReference type="Proteomes" id="UP000600449"/>
    </source>
</evidence>
<dbReference type="Proteomes" id="UP000600449">
    <property type="component" value="Unassembled WGS sequence"/>
</dbReference>
<comment type="similarity">
    <text evidence="1">Belongs to the UPF0065 (bug) family.</text>
</comment>